<dbReference type="EMBL" id="JACJLA010000007">
    <property type="protein sequence ID" value="MBM6912714.1"/>
    <property type="molecule type" value="Genomic_DNA"/>
</dbReference>
<reference evidence="7 8" key="1">
    <citation type="journal article" date="2021" name="Sci. Rep.">
        <title>The distribution of antibiotic resistance genes in chicken gut microbiota commensals.</title>
        <authorList>
            <person name="Juricova H."/>
            <person name="Matiasovicova J."/>
            <person name="Kubasova T."/>
            <person name="Cejkova D."/>
            <person name="Rychlik I."/>
        </authorList>
    </citation>
    <scope>NUCLEOTIDE SEQUENCE [LARGE SCALE GENOMIC DNA]</scope>
    <source>
        <strain evidence="7 8">An537</strain>
    </source>
</reference>
<dbReference type="CDD" id="cd02440">
    <property type="entry name" value="AdoMet_MTases"/>
    <property type="match status" value="1"/>
</dbReference>
<gene>
    <name evidence="6 7" type="primary">rsmG</name>
    <name evidence="7" type="ORF">H6A01_05170</name>
</gene>
<protein>
    <recommendedName>
        <fullName evidence="6">Ribosomal RNA small subunit methyltransferase G</fullName>
        <ecNumber evidence="6">2.1.1.-</ecNumber>
    </recommendedName>
    <alternativeName>
        <fullName evidence="6">16S rRNA 7-methylguanosine methyltransferase</fullName>
        <shortName evidence="6">16S rRNA m7G methyltransferase</shortName>
    </alternativeName>
</protein>
<dbReference type="NCBIfam" id="TIGR00138">
    <property type="entry name" value="rsmG_gidB"/>
    <property type="match status" value="1"/>
</dbReference>
<dbReference type="InterPro" id="IPR003682">
    <property type="entry name" value="rRNA_ssu_MeTfrase_G"/>
</dbReference>
<dbReference type="PANTHER" id="PTHR31760:SF0">
    <property type="entry name" value="S-ADENOSYL-L-METHIONINE-DEPENDENT METHYLTRANSFERASES SUPERFAMILY PROTEIN"/>
    <property type="match status" value="1"/>
</dbReference>
<organism evidence="7 8">
    <name type="scientific">Veillonella magna</name>
    <dbReference type="NCBI Taxonomy" id="464322"/>
    <lineage>
        <taxon>Bacteria</taxon>
        <taxon>Bacillati</taxon>
        <taxon>Bacillota</taxon>
        <taxon>Negativicutes</taxon>
        <taxon>Veillonellales</taxon>
        <taxon>Veillonellaceae</taxon>
        <taxon>Veillonella</taxon>
    </lineage>
</organism>
<dbReference type="InterPro" id="IPR029063">
    <property type="entry name" value="SAM-dependent_MTases_sf"/>
</dbReference>
<dbReference type="Gene3D" id="3.40.50.150">
    <property type="entry name" value="Vaccinia Virus protein VP39"/>
    <property type="match status" value="1"/>
</dbReference>
<evidence type="ECO:0000256" key="4">
    <source>
        <dbReference type="ARBA" id="ARBA00022679"/>
    </source>
</evidence>
<feature type="binding site" evidence="6">
    <location>
        <begin position="129"/>
        <end position="130"/>
    </location>
    <ligand>
        <name>S-adenosyl-L-methionine</name>
        <dbReference type="ChEBI" id="CHEBI:59789"/>
    </ligand>
</feature>
<comment type="function">
    <text evidence="6">Specifically methylates the N7 position of a guanine in 16S rRNA.</text>
</comment>
<keyword evidence="2 6" id="KW-0698">rRNA processing</keyword>
<feature type="binding site" evidence="6">
    <location>
        <position position="78"/>
    </location>
    <ligand>
        <name>S-adenosyl-L-methionine</name>
        <dbReference type="ChEBI" id="CHEBI:59789"/>
    </ligand>
</feature>
<accession>A0ABS2GEW2</accession>
<feature type="binding site" evidence="6">
    <location>
        <position position="148"/>
    </location>
    <ligand>
        <name>S-adenosyl-L-methionine</name>
        <dbReference type="ChEBI" id="CHEBI:59789"/>
    </ligand>
</feature>
<dbReference type="RefSeq" id="WP_205087787.1">
    <property type="nucleotide sequence ID" value="NZ_JACJLA010000007.1"/>
</dbReference>
<evidence type="ECO:0000313" key="7">
    <source>
        <dbReference type="EMBL" id="MBM6912714.1"/>
    </source>
</evidence>
<comment type="similarity">
    <text evidence="6">Belongs to the methyltransferase superfamily. RNA methyltransferase RsmG family.</text>
</comment>
<evidence type="ECO:0000256" key="1">
    <source>
        <dbReference type="ARBA" id="ARBA00022490"/>
    </source>
</evidence>
<keyword evidence="5 6" id="KW-0949">S-adenosyl-L-methionine</keyword>
<keyword evidence="1 6" id="KW-0963">Cytoplasm</keyword>
<evidence type="ECO:0000256" key="6">
    <source>
        <dbReference type="HAMAP-Rule" id="MF_00074"/>
    </source>
</evidence>
<dbReference type="SUPFAM" id="SSF53335">
    <property type="entry name" value="S-adenosyl-L-methionine-dependent methyltransferases"/>
    <property type="match status" value="1"/>
</dbReference>
<comment type="subcellular location">
    <subcellularLocation>
        <location evidence="6">Cytoplasm</location>
    </subcellularLocation>
</comment>
<proteinExistence type="inferred from homology"/>
<keyword evidence="8" id="KW-1185">Reference proteome</keyword>
<evidence type="ECO:0000313" key="8">
    <source>
        <dbReference type="Proteomes" id="UP000707138"/>
    </source>
</evidence>
<dbReference type="PIRSF" id="PIRSF003078">
    <property type="entry name" value="GidB"/>
    <property type="match status" value="1"/>
</dbReference>
<dbReference type="PANTHER" id="PTHR31760">
    <property type="entry name" value="S-ADENOSYL-L-METHIONINE-DEPENDENT METHYLTRANSFERASES SUPERFAMILY PROTEIN"/>
    <property type="match status" value="1"/>
</dbReference>
<evidence type="ECO:0000256" key="5">
    <source>
        <dbReference type="ARBA" id="ARBA00022691"/>
    </source>
</evidence>
<evidence type="ECO:0000256" key="2">
    <source>
        <dbReference type="ARBA" id="ARBA00022552"/>
    </source>
</evidence>
<dbReference type="Pfam" id="PF02527">
    <property type="entry name" value="GidB"/>
    <property type="match status" value="1"/>
</dbReference>
<sequence length="239" mass="26899">MDFTADVTAQMKAFGITLTEEQAVAFTTYYERLVETNQYMNLTAITEPHEVAVKHMVDSLSCYDKVVFVPESKVLDLGTGAGFPGIPLAIYDSRLHITLFDSLRKRLRFLEDVAVELGLSNVTTLHGRAEDMAHRIEHRDMYDIVTSRAVARLNVLAEWALPYVRKGGYLIALKGAAYEEEIKEAERALSILGGTVAEVRPVTLPTLADKRAVIYIKKTGMTPKKYPRKPKEIKERPLR</sequence>
<comment type="caution">
    <text evidence="6">Lacks conserved residue(s) required for the propagation of feature annotation.</text>
</comment>
<dbReference type="Proteomes" id="UP000707138">
    <property type="component" value="Unassembled WGS sequence"/>
</dbReference>
<feature type="binding site" evidence="6">
    <location>
        <position position="83"/>
    </location>
    <ligand>
        <name>S-adenosyl-L-methionine</name>
        <dbReference type="ChEBI" id="CHEBI:59789"/>
    </ligand>
</feature>
<dbReference type="EC" id="2.1.1.-" evidence="6"/>
<keyword evidence="4 6" id="KW-0808">Transferase</keyword>
<keyword evidence="3 6" id="KW-0489">Methyltransferase</keyword>
<evidence type="ECO:0000256" key="3">
    <source>
        <dbReference type="ARBA" id="ARBA00022603"/>
    </source>
</evidence>
<comment type="caution">
    <text evidence="7">The sequence shown here is derived from an EMBL/GenBank/DDBJ whole genome shotgun (WGS) entry which is preliminary data.</text>
</comment>
<name>A0ABS2GEW2_9FIRM</name>
<dbReference type="HAMAP" id="MF_00074">
    <property type="entry name" value="16SrRNA_methyltr_G"/>
    <property type="match status" value="1"/>
</dbReference>